<dbReference type="STRING" id="5722.A2DB93"/>
<dbReference type="PROSITE" id="PS00108">
    <property type="entry name" value="PROTEIN_KINASE_ST"/>
    <property type="match status" value="1"/>
</dbReference>
<keyword evidence="8" id="KW-1185">Reference proteome</keyword>
<evidence type="ECO:0000256" key="4">
    <source>
        <dbReference type="PROSITE-ProRule" id="PRU10141"/>
    </source>
</evidence>
<dbReference type="InterPro" id="IPR008271">
    <property type="entry name" value="Ser/Thr_kinase_AS"/>
</dbReference>
<dbReference type="eggNOG" id="KOG1164">
    <property type="taxonomic scope" value="Eukaryota"/>
</dbReference>
<dbReference type="KEGG" id="tva:5467978"/>
<dbReference type="VEuPathDB" id="TrichDB:TVAGG3_0508830"/>
<organism evidence="7 8">
    <name type="scientific">Trichomonas vaginalis (strain ATCC PRA-98 / G3)</name>
    <dbReference type="NCBI Taxonomy" id="412133"/>
    <lineage>
        <taxon>Eukaryota</taxon>
        <taxon>Metamonada</taxon>
        <taxon>Parabasalia</taxon>
        <taxon>Trichomonadida</taxon>
        <taxon>Trichomonadidae</taxon>
        <taxon>Trichomonas</taxon>
    </lineage>
</organism>
<keyword evidence="3 4" id="KW-0067">ATP-binding</keyword>
<dbReference type="InterPro" id="IPR000719">
    <property type="entry name" value="Prot_kinase_dom"/>
</dbReference>
<accession>A2DB93</accession>
<dbReference type="GO" id="GO:0005634">
    <property type="term" value="C:nucleus"/>
    <property type="evidence" value="ECO:0000318"/>
    <property type="project" value="GO_Central"/>
</dbReference>
<reference evidence="7" key="1">
    <citation type="submission" date="2006-10" db="EMBL/GenBank/DDBJ databases">
        <authorList>
            <person name="Amadeo P."/>
            <person name="Zhao Q."/>
            <person name="Wortman J."/>
            <person name="Fraser-Liggett C."/>
            <person name="Carlton J."/>
        </authorList>
    </citation>
    <scope>NUCLEOTIDE SEQUENCE</scope>
    <source>
        <strain evidence="7">G3</strain>
    </source>
</reference>
<name>A2DB93_TRIV3</name>
<keyword evidence="7" id="KW-0808">Transferase</keyword>
<evidence type="ECO:0000256" key="2">
    <source>
        <dbReference type="ARBA" id="ARBA00022741"/>
    </source>
</evidence>
<evidence type="ECO:0000256" key="3">
    <source>
        <dbReference type="ARBA" id="ARBA00022840"/>
    </source>
</evidence>
<feature type="compositionally biased region" description="Basic residues" evidence="5">
    <location>
        <begin position="383"/>
        <end position="408"/>
    </location>
</feature>
<feature type="binding site" evidence="4">
    <location>
        <position position="38"/>
    </location>
    <ligand>
        <name>ATP</name>
        <dbReference type="ChEBI" id="CHEBI:30616"/>
    </ligand>
</feature>
<feature type="compositionally biased region" description="Basic and acidic residues" evidence="5">
    <location>
        <begin position="427"/>
        <end position="437"/>
    </location>
</feature>
<feature type="domain" description="Protein kinase" evidence="6">
    <location>
        <begin position="9"/>
        <end position="277"/>
    </location>
</feature>
<dbReference type="InterPro" id="IPR011009">
    <property type="entry name" value="Kinase-like_dom_sf"/>
</dbReference>
<dbReference type="InParanoid" id="A2DB93"/>
<sequence>MDNIVDNKYILQQKIGQGSFGQIYIAIDKDTGERYAVKVEDNNVSVPQLLFEARIYQIMAGSTNIPRLFYQAEDFDRNVIVIELLGNSLEGLLTKCNRHMSVKTVCMLAEQMITSVQFFHSKNYIHRDLKPDNFVMGKGNCANKLYIIDYGLAKRYRDQNTHQHIKFSSGKSLTGTARYASINALAGYEQSRRDDIEGLAYVLIYLCKGSLPWMGIDAKDRKEKYAKICESKRKTSPEVLCQGLPSVFAQFLVMARGLSFEQEPDYVTYRSLFRNYFISQNWVYDYQYDWSEVPYSTMDGAVPRRTVHKRRQNYAVNATFSSDQKYFSVDAVKSGEFATVGSQEKMIKPQVTLPDVGAPINTIDMVVADDKKVTIQDNEPKKASRSKKRVVKKGTKKVVKKKMKKSQASRKPLPHQPTAGIIQIDLNKSKEERKPSVDVKQQQQKVEEEQRRKAMEEEMKRRAAEEEQRKRRLEEEQRKKQQQMINQSEERKKSNAAAVRRSSSVERKHHHHHHHRHQERNKSVEQQPQQIEKQKEMSTDRYKSSQPSPRIKKRKVALPEDMTSLNTVDQFLIRRGAMTPQNLSPAKVSKRK</sequence>
<evidence type="ECO:0000256" key="5">
    <source>
        <dbReference type="SAM" id="MobiDB-lite"/>
    </source>
</evidence>
<evidence type="ECO:0000259" key="6">
    <source>
        <dbReference type="PROSITE" id="PS50011"/>
    </source>
</evidence>
<dbReference type="InterPro" id="IPR017441">
    <property type="entry name" value="Protein_kinase_ATP_BS"/>
</dbReference>
<keyword evidence="2 4" id="KW-0547">Nucleotide-binding</keyword>
<dbReference type="InterPro" id="IPR050235">
    <property type="entry name" value="CK1_Ser-Thr_kinase"/>
</dbReference>
<dbReference type="SMR" id="A2DB93"/>
<dbReference type="OMA" id="PDIMRHP"/>
<dbReference type="AlphaFoldDB" id="A2DB93"/>
<dbReference type="Proteomes" id="UP000001542">
    <property type="component" value="Unassembled WGS sequence"/>
</dbReference>
<keyword evidence="7" id="KW-0418">Kinase</keyword>
<proteinExistence type="predicted"/>
<evidence type="ECO:0000256" key="1">
    <source>
        <dbReference type="ARBA" id="ARBA00012513"/>
    </source>
</evidence>
<dbReference type="GO" id="GO:0004674">
    <property type="term" value="F:protein serine/threonine kinase activity"/>
    <property type="evidence" value="ECO:0000318"/>
    <property type="project" value="GO_Central"/>
</dbReference>
<dbReference type="SMART" id="SM00220">
    <property type="entry name" value="S_TKc"/>
    <property type="match status" value="1"/>
</dbReference>
<reference evidence="7" key="2">
    <citation type="journal article" date="2007" name="Science">
        <title>Draft genome sequence of the sexually transmitted pathogen Trichomonas vaginalis.</title>
        <authorList>
            <person name="Carlton J.M."/>
            <person name="Hirt R.P."/>
            <person name="Silva J.C."/>
            <person name="Delcher A.L."/>
            <person name="Schatz M."/>
            <person name="Zhao Q."/>
            <person name="Wortman J.R."/>
            <person name="Bidwell S.L."/>
            <person name="Alsmark U.C.M."/>
            <person name="Besteiro S."/>
            <person name="Sicheritz-Ponten T."/>
            <person name="Noel C.J."/>
            <person name="Dacks J.B."/>
            <person name="Foster P.G."/>
            <person name="Simillion C."/>
            <person name="Van de Peer Y."/>
            <person name="Miranda-Saavedra D."/>
            <person name="Barton G.J."/>
            <person name="Westrop G.D."/>
            <person name="Mueller S."/>
            <person name="Dessi D."/>
            <person name="Fiori P.L."/>
            <person name="Ren Q."/>
            <person name="Paulsen I."/>
            <person name="Zhang H."/>
            <person name="Bastida-Corcuera F.D."/>
            <person name="Simoes-Barbosa A."/>
            <person name="Brown M.T."/>
            <person name="Hayes R.D."/>
            <person name="Mukherjee M."/>
            <person name="Okumura C.Y."/>
            <person name="Schneider R."/>
            <person name="Smith A.J."/>
            <person name="Vanacova S."/>
            <person name="Villalvazo M."/>
            <person name="Haas B.J."/>
            <person name="Pertea M."/>
            <person name="Feldblyum T.V."/>
            <person name="Utterback T.R."/>
            <person name="Shu C.L."/>
            <person name="Osoegawa K."/>
            <person name="de Jong P.J."/>
            <person name="Hrdy I."/>
            <person name="Horvathova L."/>
            <person name="Zubacova Z."/>
            <person name="Dolezal P."/>
            <person name="Malik S.B."/>
            <person name="Logsdon J.M. Jr."/>
            <person name="Henze K."/>
            <person name="Gupta A."/>
            <person name="Wang C.C."/>
            <person name="Dunne R.L."/>
            <person name="Upcroft J.A."/>
            <person name="Upcroft P."/>
            <person name="White O."/>
            <person name="Salzberg S.L."/>
            <person name="Tang P."/>
            <person name="Chiu C.-H."/>
            <person name="Lee Y.-S."/>
            <person name="Embley T.M."/>
            <person name="Coombs G.H."/>
            <person name="Mottram J.C."/>
            <person name="Tachezy J."/>
            <person name="Fraser-Liggett C.M."/>
            <person name="Johnson P.J."/>
        </authorList>
    </citation>
    <scope>NUCLEOTIDE SEQUENCE [LARGE SCALE GENOMIC DNA]</scope>
    <source>
        <strain evidence="7">G3</strain>
    </source>
</reference>
<feature type="region of interest" description="Disordered" evidence="5">
    <location>
        <begin position="376"/>
        <end position="560"/>
    </location>
</feature>
<dbReference type="Gene3D" id="1.10.510.10">
    <property type="entry name" value="Transferase(Phosphotransferase) domain 1"/>
    <property type="match status" value="1"/>
</dbReference>
<dbReference type="EMBL" id="DS113184">
    <property type="protein sequence ID" value="EAY22423.1"/>
    <property type="molecule type" value="Genomic_DNA"/>
</dbReference>
<dbReference type="RefSeq" id="XP_001583409.1">
    <property type="nucleotide sequence ID" value="XM_001583359.1"/>
</dbReference>
<dbReference type="FunFam" id="1.10.510.10:FF:000596">
    <property type="entry name" value="CK1 family protein kinase"/>
    <property type="match status" value="1"/>
</dbReference>
<dbReference type="PROSITE" id="PS50011">
    <property type="entry name" value="PROTEIN_KINASE_DOM"/>
    <property type="match status" value="1"/>
</dbReference>
<dbReference type="CDD" id="cd14016">
    <property type="entry name" value="STKc_CK1"/>
    <property type="match status" value="1"/>
</dbReference>
<dbReference type="OrthoDB" id="5800476at2759"/>
<dbReference type="VEuPathDB" id="TrichDB:TVAG_379020"/>
<dbReference type="Pfam" id="PF00069">
    <property type="entry name" value="Pkinase"/>
    <property type="match status" value="1"/>
</dbReference>
<evidence type="ECO:0000313" key="7">
    <source>
        <dbReference type="EMBL" id="EAY22423.1"/>
    </source>
</evidence>
<dbReference type="PANTHER" id="PTHR11909">
    <property type="entry name" value="CASEIN KINASE-RELATED"/>
    <property type="match status" value="1"/>
</dbReference>
<dbReference type="EC" id="2.7.11.1" evidence="1"/>
<gene>
    <name evidence="7" type="ORF">TVAG_379020</name>
</gene>
<dbReference type="PROSITE" id="PS00107">
    <property type="entry name" value="PROTEIN_KINASE_ATP"/>
    <property type="match status" value="1"/>
</dbReference>
<dbReference type="GO" id="GO:0005737">
    <property type="term" value="C:cytoplasm"/>
    <property type="evidence" value="ECO:0000318"/>
    <property type="project" value="GO_Central"/>
</dbReference>
<protein>
    <recommendedName>
        <fullName evidence="1">non-specific serine/threonine protein kinase</fullName>
        <ecNumber evidence="1">2.7.11.1</ecNumber>
    </recommendedName>
</protein>
<feature type="compositionally biased region" description="Basic and acidic residues" evidence="5">
    <location>
        <begin position="445"/>
        <end position="479"/>
    </location>
</feature>
<feature type="compositionally biased region" description="Basic residues" evidence="5">
    <location>
        <begin position="507"/>
        <end position="519"/>
    </location>
</feature>
<dbReference type="SUPFAM" id="SSF56112">
    <property type="entry name" value="Protein kinase-like (PK-like)"/>
    <property type="match status" value="1"/>
</dbReference>
<dbReference type="GO" id="GO:0005524">
    <property type="term" value="F:ATP binding"/>
    <property type="evidence" value="ECO:0007669"/>
    <property type="project" value="UniProtKB-UniRule"/>
</dbReference>
<evidence type="ECO:0000313" key="8">
    <source>
        <dbReference type="Proteomes" id="UP000001542"/>
    </source>
</evidence>
<feature type="compositionally biased region" description="Basic and acidic residues" evidence="5">
    <location>
        <begin position="532"/>
        <end position="543"/>
    </location>
</feature>
<dbReference type="GO" id="GO:0007165">
    <property type="term" value="P:signal transduction"/>
    <property type="evidence" value="ECO:0000318"/>
    <property type="project" value="GO_Central"/>
</dbReference>